<evidence type="ECO:0000313" key="1">
    <source>
        <dbReference type="EMBL" id="PAD75818.1"/>
    </source>
</evidence>
<evidence type="ECO:0000313" key="2">
    <source>
        <dbReference type="Proteomes" id="UP000215596"/>
    </source>
</evidence>
<dbReference type="OrthoDB" id="156685at2"/>
<dbReference type="Proteomes" id="UP000215596">
    <property type="component" value="Unassembled WGS sequence"/>
</dbReference>
<dbReference type="InterPro" id="IPR049253">
    <property type="entry name" value="DUF6886"/>
</dbReference>
<dbReference type="AlphaFoldDB" id="A0A268ERQ9"/>
<proteinExistence type="predicted"/>
<gene>
    <name evidence="1" type="ORF">CHH67_14345</name>
</gene>
<organism evidence="1 2">
    <name type="scientific">Paenibacillus campinasensis</name>
    <dbReference type="NCBI Taxonomy" id="66347"/>
    <lineage>
        <taxon>Bacteria</taxon>
        <taxon>Bacillati</taxon>
        <taxon>Bacillota</taxon>
        <taxon>Bacilli</taxon>
        <taxon>Bacillales</taxon>
        <taxon>Paenibacillaceae</taxon>
        <taxon>Paenibacillus</taxon>
    </lineage>
</organism>
<dbReference type="Pfam" id="PF21820">
    <property type="entry name" value="DUF6886"/>
    <property type="match status" value="1"/>
</dbReference>
<sequence>MLYHFSENPEIHIFAPRHPAGRDDERAVVWAIDAHHAPHYYVPRDCPRICVEAGRETAESDVEKFFGLSGVRRMIAVEAGWYSRIRDGKLYRYVFHPEGFELLDSNAGYYVSPHPVTPIAVEPMDDLIGAIVGADIELRVMPSLMRLKEQVLASTLHYSMIRMKNAVPDTSLE</sequence>
<accession>A0A268ERQ9</accession>
<name>A0A268ERQ9_9BACL</name>
<comment type="caution">
    <text evidence="1">The sequence shown here is derived from an EMBL/GenBank/DDBJ whole genome shotgun (WGS) entry which is preliminary data.</text>
</comment>
<dbReference type="RefSeq" id="WP_095265881.1">
    <property type="nucleotide sequence ID" value="NZ_NPBY01000044.1"/>
</dbReference>
<protein>
    <submittedName>
        <fullName evidence="1">Uncharacterized protein</fullName>
    </submittedName>
</protein>
<reference evidence="1 2" key="1">
    <citation type="submission" date="2017-07" db="EMBL/GenBank/DDBJ databases">
        <title>Isolation and whole genome analysis of endospore-forming bacteria from heroin.</title>
        <authorList>
            <person name="Kalinowski J."/>
            <person name="Ahrens B."/>
            <person name="Al-Dilaimi A."/>
            <person name="Winkler A."/>
            <person name="Wibberg D."/>
            <person name="Schleenbecker U."/>
            <person name="Ruckert C."/>
            <person name="Wolfel R."/>
            <person name="Grass G."/>
        </authorList>
    </citation>
    <scope>NUCLEOTIDE SEQUENCE [LARGE SCALE GENOMIC DNA]</scope>
    <source>
        <strain evidence="1 2">7537-G1</strain>
    </source>
</reference>
<dbReference type="EMBL" id="NPBY01000044">
    <property type="protein sequence ID" value="PAD75818.1"/>
    <property type="molecule type" value="Genomic_DNA"/>
</dbReference>